<protein>
    <submittedName>
        <fullName evidence="1">Uncharacterized protein</fullName>
    </submittedName>
</protein>
<evidence type="ECO:0000313" key="1">
    <source>
        <dbReference type="EMBL" id="SPL64668.1"/>
    </source>
</evidence>
<dbReference type="EMBL" id="OOFM01000005">
    <property type="protein sequence ID" value="SPL64668.1"/>
    <property type="molecule type" value="Genomic_DNA"/>
</dbReference>
<organism evidence="1 2">
    <name type="scientific">Ochrobactrum soli</name>
    <dbReference type="NCBI Taxonomy" id="2448455"/>
    <lineage>
        <taxon>Bacteria</taxon>
        <taxon>Pseudomonadati</taxon>
        <taxon>Pseudomonadota</taxon>
        <taxon>Alphaproteobacteria</taxon>
        <taxon>Hyphomicrobiales</taxon>
        <taxon>Brucellaceae</taxon>
        <taxon>Brucella/Ochrobactrum group</taxon>
        <taxon>Ochrobactrum</taxon>
    </lineage>
</organism>
<sequence>MVPDEAHMAFGVEAAIVIGYNTGGFLPAMLKGVQTERCQRCGVFMTQNAEYTTLFMQGVVIQHKGSLIMRLLEHCPQGLSIAGC</sequence>
<gene>
    <name evidence="1" type="ORF">OHAE_535</name>
</gene>
<name>A0A2P9HKQ1_9HYPH</name>
<dbReference type="AntiFam" id="ANF00105">
    <property type="entry name" value="Shadow ORF (opposite purF)"/>
</dbReference>
<dbReference type="Proteomes" id="UP000246073">
    <property type="component" value="Unassembled WGS sequence"/>
</dbReference>
<proteinExistence type="predicted"/>
<dbReference type="AlphaFoldDB" id="A0A2P9HKQ1"/>
<accession>A0A2P9HKQ1</accession>
<reference evidence="2" key="1">
    <citation type="submission" date="2017-12" db="EMBL/GenBank/DDBJ databases">
        <authorList>
            <person name="Diaz M."/>
        </authorList>
    </citation>
    <scope>NUCLEOTIDE SEQUENCE [LARGE SCALE GENOMIC DNA]</scope>
    <source>
        <strain evidence="2">FI11154</strain>
    </source>
</reference>
<evidence type="ECO:0000313" key="2">
    <source>
        <dbReference type="Proteomes" id="UP000246073"/>
    </source>
</evidence>